<organism evidence="4 5">
    <name type="scientific">Pinctada imbricata</name>
    <name type="common">Atlantic pearl-oyster</name>
    <name type="synonym">Pinctada martensii</name>
    <dbReference type="NCBI Taxonomy" id="66713"/>
    <lineage>
        <taxon>Eukaryota</taxon>
        <taxon>Metazoa</taxon>
        <taxon>Spiralia</taxon>
        <taxon>Lophotrochozoa</taxon>
        <taxon>Mollusca</taxon>
        <taxon>Bivalvia</taxon>
        <taxon>Autobranchia</taxon>
        <taxon>Pteriomorphia</taxon>
        <taxon>Pterioida</taxon>
        <taxon>Pterioidea</taxon>
        <taxon>Pteriidae</taxon>
        <taxon>Pinctada</taxon>
    </lineage>
</organism>
<evidence type="ECO:0000313" key="5">
    <source>
        <dbReference type="Proteomes" id="UP001186944"/>
    </source>
</evidence>
<dbReference type="EMBL" id="VSWD01000011">
    <property type="protein sequence ID" value="KAK3088253.1"/>
    <property type="molecule type" value="Genomic_DNA"/>
</dbReference>
<name>A0AA88XV14_PINIB</name>
<comment type="caution">
    <text evidence="4">The sequence shown here is derived from an EMBL/GenBank/DDBJ whole genome shotgun (WGS) entry which is preliminary data.</text>
</comment>
<dbReference type="PANTHER" id="PTHR15416">
    <property type="entry name" value="CAMP-DEPENDENT PROTEIN KINASE INHIBITOR/PKI"/>
    <property type="match status" value="1"/>
</dbReference>
<comment type="similarity">
    <text evidence="2">Belongs to the PKI family.</text>
</comment>
<dbReference type="Proteomes" id="UP001186944">
    <property type="component" value="Unassembled WGS sequence"/>
</dbReference>
<accession>A0AA88XV14</accession>
<evidence type="ECO:0000256" key="1">
    <source>
        <dbReference type="ARBA" id="ARBA00002844"/>
    </source>
</evidence>
<keyword evidence="5" id="KW-1185">Reference proteome</keyword>
<evidence type="ECO:0000313" key="4">
    <source>
        <dbReference type="EMBL" id="KAK3088253.1"/>
    </source>
</evidence>
<evidence type="ECO:0000256" key="3">
    <source>
        <dbReference type="ARBA" id="ARBA00023013"/>
    </source>
</evidence>
<evidence type="ECO:0000256" key="2">
    <source>
        <dbReference type="ARBA" id="ARBA00006393"/>
    </source>
</evidence>
<dbReference type="Pfam" id="PF02827">
    <property type="entry name" value="PKI"/>
    <property type="match status" value="1"/>
</dbReference>
<dbReference type="InterPro" id="IPR004171">
    <property type="entry name" value="cAMP_dep_PKI"/>
</dbReference>
<comment type="function">
    <text evidence="1">Extremely potent competitive inhibitor of cAMP-dependent protein kinase activity, this protein interacts with the catalytic subunit of the enzyme after the cAMP-induced dissociation of its regulatory chains.</text>
</comment>
<sequence length="132" mass="15261">MAEVNVPPTPTIEEFNATGRTGRRNAMADILDSKHASVSTADLPFGMENLSCSDDVFYVWRFYFCFTNEWAEIMKMYKIYPEECEVPLRHYQRHEPRTRGTRFAFISNGCLLYESMGKTDVQFSSSHPSKLI</sequence>
<dbReference type="GO" id="GO:0004862">
    <property type="term" value="F:cAMP-dependent protein kinase inhibitor activity"/>
    <property type="evidence" value="ECO:0007669"/>
    <property type="project" value="InterPro"/>
</dbReference>
<protein>
    <submittedName>
        <fullName evidence="4">Uncharacterized protein</fullName>
    </submittedName>
</protein>
<keyword evidence="3" id="KW-0649">Protein kinase inhibitor</keyword>
<proteinExistence type="inferred from homology"/>
<dbReference type="AlphaFoldDB" id="A0AA88XV14"/>
<reference evidence="4" key="1">
    <citation type="submission" date="2019-08" db="EMBL/GenBank/DDBJ databases">
        <title>The improved chromosome-level genome for the pearl oyster Pinctada fucata martensii using PacBio sequencing and Hi-C.</title>
        <authorList>
            <person name="Zheng Z."/>
        </authorList>
    </citation>
    <scope>NUCLEOTIDE SEQUENCE</scope>
    <source>
        <strain evidence="4">ZZ-2019</strain>
        <tissue evidence="4">Adductor muscle</tissue>
    </source>
</reference>
<gene>
    <name evidence="4" type="ORF">FSP39_016620</name>
</gene>